<evidence type="ECO:0000313" key="14">
    <source>
        <dbReference type="RefSeq" id="XP_065668664.1"/>
    </source>
</evidence>
<gene>
    <name evidence="14" type="primary">LOC100203578</name>
</gene>
<feature type="transmembrane region" description="Helical" evidence="12">
    <location>
        <begin position="241"/>
        <end position="259"/>
    </location>
</feature>
<evidence type="ECO:0000256" key="2">
    <source>
        <dbReference type="ARBA" id="ARBA00006375"/>
    </source>
</evidence>
<evidence type="ECO:0000256" key="4">
    <source>
        <dbReference type="ARBA" id="ARBA00022692"/>
    </source>
</evidence>
<evidence type="ECO:0000256" key="12">
    <source>
        <dbReference type="SAM" id="Phobius"/>
    </source>
</evidence>
<comment type="similarity">
    <text evidence="2 11">Belongs to the mitochondrial carrier (TC 2.A.29) family.</text>
</comment>
<feature type="transmembrane region" description="Helical" evidence="12">
    <location>
        <begin position="201"/>
        <end position="221"/>
    </location>
</feature>
<keyword evidence="13" id="KW-1185">Reference proteome</keyword>
<dbReference type="InterPro" id="IPR023395">
    <property type="entry name" value="MCP_dom_sf"/>
</dbReference>
<accession>A0ABM4D336</accession>
<reference evidence="14" key="1">
    <citation type="submission" date="2025-08" db="UniProtKB">
        <authorList>
            <consortium name="RefSeq"/>
        </authorList>
    </citation>
    <scope>IDENTIFICATION</scope>
</reference>
<comment type="subcellular location">
    <subcellularLocation>
        <location evidence="1">Mitochondrion inner membrane</location>
        <topology evidence="1">Multi-pass membrane protein</topology>
    </subcellularLocation>
</comment>
<keyword evidence="9 10" id="KW-0472">Membrane</keyword>
<sequence>MIFLLIVLGKYESIKRVIMNQNELFNKLLHLFAGGLGATAGQFLTCPLDVVQTRLLSTKLNFSNPTNLTAIVGNSSVSLIARPIFGFGYFQILFSYMKHMVHTEGVRSLFKGLSPSLLGIVPAKSIYFFCYANAKSYLYQSKSYTNQHTVNTISAVLAGSVTGTFTNPIWYIKTMLQLDKTKNPSIYQVVYRGYQNHGIKCFFRGLSASYVGVLETVIYFLVYEDLKQLVSADNRDQFGALNVMIAAVLSKSAATTIMYPHEVVRVRLREDVYDLNGRLKYRNFIQTLFRVAKEEGRSGLYGGFGTSLLRQLPNTAVTFLTYEAIVYIFGK</sequence>
<evidence type="ECO:0000256" key="9">
    <source>
        <dbReference type="ARBA" id="ARBA00023136"/>
    </source>
</evidence>
<protein>
    <submittedName>
        <fullName evidence="14">Solute carrier family 25 member 36-A isoform X2</fullName>
    </submittedName>
</protein>
<dbReference type="InterPro" id="IPR018108">
    <property type="entry name" value="MCP_transmembrane"/>
</dbReference>
<keyword evidence="4 10" id="KW-0812">Transmembrane</keyword>
<feature type="transmembrane region" description="Helical" evidence="12">
    <location>
        <begin position="149"/>
        <end position="172"/>
    </location>
</feature>
<evidence type="ECO:0000256" key="1">
    <source>
        <dbReference type="ARBA" id="ARBA00004448"/>
    </source>
</evidence>
<dbReference type="RefSeq" id="XP_065668664.1">
    <property type="nucleotide sequence ID" value="XM_065812592.1"/>
</dbReference>
<evidence type="ECO:0000256" key="11">
    <source>
        <dbReference type="RuleBase" id="RU000488"/>
    </source>
</evidence>
<proteinExistence type="inferred from homology"/>
<dbReference type="PROSITE" id="PS50920">
    <property type="entry name" value="SOLCAR"/>
    <property type="match status" value="3"/>
</dbReference>
<feature type="repeat" description="Solcar" evidence="10">
    <location>
        <begin position="146"/>
        <end position="229"/>
    </location>
</feature>
<organism evidence="13 14">
    <name type="scientific">Hydra vulgaris</name>
    <name type="common">Hydra</name>
    <name type="synonym">Hydra attenuata</name>
    <dbReference type="NCBI Taxonomy" id="6087"/>
    <lineage>
        <taxon>Eukaryota</taxon>
        <taxon>Metazoa</taxon>
        <taxon>Cnidaria</taxon>
        <taxon>Hydrozoa</taxon>
        <taxon>Hydroidolina</taxon>
        <taxon>Anthoathecata</taxon>
        <taxon>Aplanulata</taxon>
        <taxon>Hydridae</taxon>
        <taxon>Hydra</taxon>
    </lineage>
</organism>
<evidence type="ECO:0000256" key="7">
    <source>
        <dbReference type="ARBA" id="ARBA00022989"/>
    </source>
</evidence>
<keyword evidence="3 11" id="KW-0813">Transport</keyword>
<dbReference type="InterPro" id="IPR049562">
    <property type="entry name" value="SLC25A33/36-like"/>
</dbReference>
<dbReference type="Pfam" id="PF00153">
    <property type="entry name" value="Mito_carr"/>
    <property type="match status" value="3"/>
</dbReference>
<evidence type="ECO:0000313" key="13">
    <source>
        <dbReference type="Proteomes" id="UP001652625"/>
    </source>
</evidence>
<feature type="repeat" description="Solcar" evidence="10">
    <location>
        <begin position="25"/>
        <end position="137"/>
    </location>
</feature>
<dbReference type="Gene3D" id="1.50.40.10">
    <property type="entry name" value="Mitochondrial carrier domain"/>
    <property type="match status" value="1"/>
</dbReference>
<dbReference type="SUPFAM" id="SSF103506">
    <property type="entry name" value="Mitochondrial carrier"/>
    <property type="match status" value="1"/>
</dbReference>
<evidence type="ECO:0000256" key="8">
    <source>
        <dbReference type="ARBA" id="ARBA00023128"/>
    </source>
</evidence>
<feature type="transmembrane region" description="Helical" evidence="12">
    <location>
        <begin position="109"/>
        <end position="129"/>
    </location>
</feature>
<dbReference type="PANTHER" id="PTHR45829:SF4">
    <property type="entry name" value="MITOCHONDRIAL CARRIER PROTEIN RIM2"/>
    <property type="match status" value="1"/>
</dbReference>
<evidence type="ECO:0000256" key="6">
    <source>
        <dbReference type="ARBA" id="ARBA00022792"/>
    </source>
</evidence>
<evidence type="ECO:0000256" key="10">
    <source>
        <dbReference type="PROSITE-ProRule" id="PRU00282"/>
    </source>
</evidence>
<dbReference type="PANTHER" id="PTHR45829">
    <property type="entry name" value="MITOCHONDRIAL CARRIER PROTEIN RIM2"/>
    <property type="match status" value="1"/>
</dbReference>
<feature type="transmembrane region" description="Helical" evidence="12">
    <location>
        <begin position="79"/>
        <end position="97"/>
    </location>
</feature>
<keyword evidence="5" id="KW-0677">Repeat</keyword>
<evidence type="ECO:0000256" key="3">
    <source>
        <dbReference type="ARBA" id="ARBA00022448"/>
    </source>
</evidence>
<keyword evidence="8" id="KW-0496">Mitochondrion</keyword>
<dbReference type="GeneID" id="100203578"/>
<keyword evidence="7 12" id="KW-1133">Transmembrane helix</keyword>
<keyword evidence="6" id="KW-0999">Mitochondrion inner membrane</keyword>
<evidence type="ECO:0000256" key="5">
    <source>
        <dbReference type="ARBA" id="ARBA00022737"/>
    </source>
</evidence>
<feature type="repeat" description="Solcar" evidence="10">
    <location>
        <begin position="238"/>
        <end position="328"/>
    </location>
</feature>
<name>A0ABM4D336_HYDVU</name>
<dbReference type="Proteomes" id="UP001652625">
    <property type="component" value="Chromosome 12"/>
</dbReference>